<evidence type="ECO:0000256" key="1">
    <source>
        <dbReference type="SAM" id="Phobius"/>
    </source>
</evidence>
<keyword evidence="1" id="KW-1133">Transmembrane helix</keyword>
<feature type="transmembrane region" description="Helical" evidence="1">
    <location>
        <begin position="127"/>
        <end position="147"/>
    </location>
</feature>
<dbReference type="EMBL" id="OOIL02006049">
    <property type="protein sequence ID" value="VFQ96518.1"/>
    <property type="molecule type" value="Genomic_DNA"/>
</dbReference>
<evidence type="ECO:0000313" key="3">
    <source>
        <dbReference type="Proteomes" id="UP000595140"/>
    </source>
</evidence>
<sequence>MAAPAAANAAPQHDLVHLTKSVDSLTRAVGALNNTLTRLNETLMRPLPPPAEDETGRLENIVAAKEGEVQALKEDYMAPCGLAYAATDAYKGLLVQAAVTLASLSSASSLMMTTVKTRVRETYLTPVFFGLVLWVIVKAGACIFRLLETKGEFKEFFYKKYKFVVDFAEFKTAEGLVEQDLVVEERQTREADERARMKVLCWPRGCHLEKDEE</sequence>
<feature type="transmembrane region" description="Helical" evidence="1">
    <location>
        <begin position="93"/>
        <end position="115"/>
    </location>
</feature>
<name>A0A484N8C2_9ASTE</name>
<dbReference type="Proteomes" id="UP000595140">
    <property type="component" value="Unassembled WGS sequence"/>
</dbReference>
<gene>
    <name evidence="2" type="ORF">CCAM_LOCUS38294</name>
</gene>
<accession>A0A484N8C2</accession>
<evidence type="ECO:0000313" key="2">
    <source>
        <dbReference type="EMBL" id="VFQ96518.1"/>
    </source>
</evidence>
<organism evidence="2 3">
    <name type="scientific">Cuscuta campestris</name>
    <dbReference type="NCBI Taxonomy" id="132261"/>
    <lineage>
        <taxon>Eukaryota</taxon>
        <taxon>Viridiplantae</taxon>
        <taxon>Streptophyta</taxon>
        <taxon>Embryophyta</taxon>
        <taxon>Tracheophyta</taxon>
        <taxon>Spermatophyta</taxon>
        <taxon>Magnoliopsida</taxon>
        <taxon>eudicotyledons</taxon>
        <taxon>Gunneridae</taxon>
        <taxon>Pentapetalae</taxon>
        <taxon>asterids</taxon>
        <taxon>lamiids</taxon>
        <taxon>Solanales</taxon>
        <taxon>Convolvulaceae</taxon>
        <taxon>Cuscuteae</taxon>
        <taxon>Cuscuta</taxon>
        <taxon>Cuscuta subgen. Grammica</taxon>
        <taxon>Cuscuta sect. Cleistogrammica</taxon>
    </lineage>
</organism>
<keyword evidence="3" id="KW-1185">Reference proteome</keyword>
<keyword evidence="1" id="KW-0472">Membrane</keyword>
<reference evidence="2 3" key="1">
    <citation type="submission" date="2018-04" db="EMBL/GenBank/DDBJ databases">
        <authorList>
            <person name="Vogel A."/>
        </authorList>
    </citation>
    <scope>NUCLEOTIDE SEQUENCE [LARGE SCALE GENOMIC DNA]</scope>
</reference>
<keyword evidence="1" id="KW-0812">Transmembrane</keyword>
<proteinExistence type="predicted"/>
<dbReference type="AlphaFoldDB" id="A0A484N8C2"/>
<protein>
    <submittedName>
        <fullName evidence="2">Uncharacterized protein</fullName>
    </submittedName>
</protein>